<organism evidence="10 13">
    <name type="scientific">Phascolarctobacterium faecium</name>
    <dbReference type="NCBI Taxonomy" id="33025"/>
    <lineage>
        <taxon>Bacteria</taxon>
        <taxon>Bacillati</taxon>
        <taxon>Bacillota</taxon>
        <taxon>Negativicutes</taxon>
        <taxon>Acidaminococcales</taxon>
        <taxon>Acidaminococcaceae</taxon>
        <taxon>Phascolarctobacterium</taxon>
    </lineage>
</organism>
<evidence type="ECO:0000256" key="6">
    <source>
        <dbReference type="ARBA" id="ARBA00022777"/>
    </source>
</evidence>
<dbReference type="Proteomes" id="UP000484547">
    <property type="component" value="Unassembled WGS sequence"/>
</dbReference>
<proteinExistence type="predicted"/>
<accession>A0A7X2XHD2</accession>
<dbReference type="GO" id="GO:0000155">
    <property type="term" value="F:phosphorelay sensor kinase activity"/>
    <property type="evidence" value="ECO:0007669"/>
    <property type="project" value="InterPro"/>
</dbReference>
<dbReference type="OrthoDB" id="9813151at2"/>
<evidence type="ECO:0000256" key="4">
    <source>
        <dbReference type="ARBA" id="ARBA00022553"/>
    </source>
</evidence>
<dbReference type="PROSITE" id="PS51257">
    <property type="entry name" value="PROKAR_LIPOPROTEIN"/>
    <property type="match status" value="1"/>
</dbReference>
<evidence type="ECO:0000259" key="9">
    <source>
        <dbReference type="PROSITE" id="PS50109"/>
    </source>
</evidence>
<dbReference type="InterPro" id="IPR050351">
    <property type="entry name" value="BphY/WalK/GraS-like"/>
</dbReference>
<dbReference type="PANTHER" id="PTHR45453">
    <property type="entry name" value="PHOSPHATE REGULON SENSOR PROTEIN PHOR"/>
    <property type="match status" value="1"/>
</dbReference>
<keyword evidence="6" id="KW-0418">Kinase</keyword>
<dbReference type="SMART" id="SM00387">
    <property type="entry name" value="HATPase_c"/>
    <property type="match status" value="1"/>
</dbReference>
<dbReference type="Gene3D" id="1.10.287.130">
    <property type="match status" value="1"/>
</dbReference>
<dbReference type="GO" id="GO:0004721">
    <property type="term" value="F:phosphoprotein phosphatase activity"/>
    <property type="evidence" value="ECO:0007669"/>
    <property type="project" value="TreeGrafter"/>
</dbReference>
<dbReference type="InterPro" id="IPR004358">
    <property type="entry name" value="Sig_transdc_His_kin-like_C"/>
</dbReference>
<keyword evidence="8" id="KW-0472">Membrane</keyword>
<dbReference type="EMBL" id="WNBW01000013">
    <property type="protein sequence ID" value="MTU04891.1"/>
    <property type="molecule type" value="Genomic_DNA"/>
</dbReference>
<keyword evidence="7" id="KW-0902">Two-component regulatory system</keyword>
<dbReference type="CDD" id="cd00082">
    <property type="entry name" value="HisKA"/>
    <property type="match status" value="1"/>
</dbReference>
<evidence type="ECO:0000256" key="7">
    <source>
        <dbReference type="ARBA" id="ARBA00023012"/>
    </source>
</evidence>
<gene>
    <name evidence="10" type="ORF">GMD11_10580</name>
    <name evidence="11" type="ORF">GMD18_10885</name>
</gene>
<dbReference type="CDD" id="cd00075">
    <property type="entry name" value="HATPase"/>
    <property type="match status" value="1"/>
</dbReference>
<name>A0A7X2XHD2_9FIRM</name>
<keyword evidence="5" id="KW-0808">Transferase</keyword>
<reference evidence="12 13" key="1">
    <citation type="journal article" date="2019" name="Nat. Med.">
        <title>A library of human gut bacterial isolates paired with longitudinal multiomics data enables mechanistic microbiome research.</title>
        <authorList>
            <person name="Poyet M."/>
            <person name="Groussin M."/>
            <person name="Gibbons S.M."/>
            <person name="Avila-Pacheco J."/>
            <person name="Jiang X."/>
            <person name="Kearney S.M."/>
            <person name="Perrotta A.R."/>
            <person name="Berdy B."/>
            <person name="Zhao S."/>
            <person name="Lieberman T.D."/>
            <person name="Swanson P.K."/>
            <person name="Smith M."/>
            <person name="Roesemann S."/>
            <person name="Alexander J.E."/>
            <person name="Rich S.A."/>
            <person name="Livny J."/>
            <person name="Vlamakis H."/>
            <person name="Clish C."/>
            <person name="Bullock K."/>
            <person name="Deik A."/>
            <person name="Scott J."/>
            <person name="Pierce K.A."/>
            <person name="Xavier R.J."/>
            <person name="Alm E.J."/>
        </authorList>
    </citation>
    <scope>NUCLEOTIDE SEQUENCE [LARGE SCALE GENOMIC DNA]</scope>
    <source>
        <strain evidence="10 13">BIOML-A13</strain>
        <strain evidence="11 12">BIOML-A3</strain>
    </source>
</reference>
<feature type="transmembrane region" description="Helical" evidence="8">
    <location>
        <begin position="162"/>
        <end position="184"/>
    </location>
</feature>
<feature type="domain" description="Histidine kinase" evidence="9">
    <location>
        <begin position="204"/>
        <end position="422"/>
    </location>
</feature>
<keyword evidence="4" id="KW-0597">Phosphoprotein</keyword>
<dbReference type="Pfam" id="PF00512">
    <property type="entry name" value="HisKA"/>
    <property type="match status" value="1"/>
</dbReference>
<keyword evidence="12" id="KW-1185">Reference proteome</keyword>
<keyword evidence="8" id="KW-1133">Transmembrane helix</keyword>
<dbReference type="EMBL" id="WNBM01000010">
    <property type="protein sequence ID" value="MTT76702.1"/>
    <property type="molecule type" value="Genomic_DNA"/>
</dbReference>
<evidence type="ECO:0000313" key="10">
    <source>
        <dbReference type="EMBL" id="MTT76702.1"/>
    </source>
</evidence>
<evidence type="ECO:0000256" key="3">
    <source>
        <dbReference type="ARBA" id="ARBA00012438"/>
    </source>
</evidence>
<dbReference type="FunFam" id="3.30.565.10:FF:000006">
    <property type="entry name" value="Sensor histidine kinase WalK"/>
    <property type="match status" value="1"/>
</dbReference>
<evidence type="ECO:0000313" key="13">
    <source>
        <dbReference type="Proteomes" id="UP000484547"/>
    </source>
</evidence>
<evidence type="ECO:0000313" key="11">
    <source>
        <dbReference type="EMBL" id="MTU04891.1"/>
    </source>
</evidence>
<dbReference type="SUPFAM" id="SSF55874">
    <property type="entry name" value="ATPase domain of HSP90 chaperone/DNA topoisomerase II/histidine kinase"/>
    <property type="match status" value="1"/>
</dbReference>
<evidence type="ECO:0000256" key="5">
    <source>
        <dbReference type="ARBA" id="ARBA00022679"/>
    </source>
</evidence>
<dbReference type="AlphaFoldDB" id="A0A7X2XHD2"/>
<dbReference type="InterPro" id="IPR005467">
    <property type="entry name" value="His_kinase_dom"/>
</dbReference>
<comment type="catalytic activity">
    <reaction evidence="1">
        <text>ATP + protein L-histidine = ADP + protein N-phospho-L-histidine.</text>
        <dbReference type="EC" id="2.7.13.3"/>
    </reaction>
</comment>
<sequence length="424" mass="47941">MFDKLRLKLTIIYTGIFSLLVVMIVTGCIILLGHSVLTHEKQEMRELIIHEGEEFVASGELPVSKHSIEVGRELAYMLQPGSDVLLHDQVSGSPVGQQLLALRSEWPQHDRKVKWVTLRDANDRLWIYLIGRDQILDGNASVATLYMFKDLSDYYYEEKGEILWLVLMSLFFICCGAGVGYYLAGRSIKPIREMFKRQREFVADASHELRTPLTVMGIAAEGMEGDTDSNFSEFTVDTLKTMRIEIKRMNNLVAALLSLARNDAGAGDLKLEQVNFNVLFEQTLGTLSMLAEQKGLKLEQRLAQERLIIWGDRMRLEQLLTILVDNAIKYSARGTVTVSALRQNRQLVIKVEDEGIGIDTQDIERIFERFYRVDKARTRAEGGFGLGLPIAKLIVEQHHGTIEVESKKNGGSSFIVKLPLTVQH</sequence>
<dbReference type="GO" id="GO:0016036">
    <property type="term" value="P:cellular response to phosphate starvation"/>
    <property type="evidence" value="ECO:0007669"/>
    <property type="project" value="TreeGrafter"/>
</dbReference>
<keyword evidence="8" id="KW-0812">Transmembrane</keyword>
<dbReference type="GO" id="GO:0005886">
    <property type="term" value="C:plasma membrane"/>
    <property type="evidence" value="ECO:0007669"/>
    <property type="project" value="TreeGrafter"/>
</dbReference>
<evidence type="ECO:0000256" key="1">
    <source>
        <dbReference type="ARBA" id="ARBA00000085"/>
    </source>
</evidence>
<dbReference type="InterPro" id="IPR036097">
    <property type="entry name" value="HisK_dim/P_sf"/>
</dbReference>
<dbReference type="RefSeq" id="WP_155164279.1">
    <property type="nucleotide sequence ID" value="NZ_WNBG01000013.1"/>
</dbReference>
<dbReference type="InterPro" id="IPR003661">
    <property type="entry name" value="HisK_dim/P_dom"/>
</dbReference>
<dbReference type="SMART" id="SM00388">
    <property type="entry name" value="HisKA"/>
    <property type="match status" value="1"/>
</dbReference>
<dbReference type="InterPro" id="IPR036890">
    <property type="entry name" value="HATPase_C_sf"/>
</dbReference>
<feature type="transmembrane region" description="Helical" evidence="8">
    <location>
        <begin position="12"/>
        <end position="37"/>
    </location>
</feature>
<dbReference type="Proteomes" id="UP000443070">
    <property type="component" value="Unassembled WGS sequence"/>
</dbReference>
<dbReference type="InterPro" id="IPR003594">
    <property type="entry name" value="HATPase_dom"/>
</dbReference>
<dbReference type="SUPFAM" id="SSF47384">
    <property type="entry name" value="Homodimeric domain of signal transducing histidine kinase"/>
    <property type="match status" value="1"/>
</dbReference>
<dbReference type="PROSITE" id="PS50109">
    <property type="entry name" value="HIS_KIN"/>
    <property type="match status" value="1"/>
</dbReference>
<dbReference type="PANTHER" id="PTHR45453:SF1">
    <property type="entry name" value="PHOSPHATE REGULON SENSOR PROTEIN PHOR"/>
    <property type="match status" value="1"/>
</dbReference>
<evidence type="ECO:0000256" key="2">
    <source>
        <dbReference type="ARBA" id="ARBA00004370"/>
    </source>
</evidence>
<comment type="caution">
    <text evidence="10">The sequence shown here is derived from an EMBL/GenBank/DDBJ whole genome shotgun (WGS) entry which is preliminary data.</text>
</comment>
<dbReference type="PRINTS" id="PR00344">
    <property type="entry name" value="BCTRLSENSOR"/>
</dbReference>
<dbReference type="EC" id="2.7.13.3" evidence="3"/>
<evidence type="ECO:0000313" key="12">
    <source>
        <dbReference type="Proteomes" id="UP000443070"/>
    </source>
</evidence>
<comment type="subcellular location">
    <subcellularLocation>
        <location evidence="2">Membrane</location>
    </subcellularLocation>
</comment>
<evidence type="ECO:0000256" key="8">
    <source>
        <dbReference type="SAM" id="Phobius"/>
    </source>
</evidence>
<dbReference type="Pfam" id="PF02518">
    <property type="entry name" value="HATPase_c"/>
    <property type="match status" value="1"/>
</dbReference>
<protein>
    <recommendedName>
        <fullName evidence="3">histidine kinase</fullName>
        <ecNumber evidence="3">2.7.13.3</ecNumber>
    </recommendedName>
</protein>
<dbReference type="Gene3D" id="3.30.565.10">
    <property type="entry name" value="Histidine kinase-like ATPase, C-terminal domain"/>
    <property type="match status" value="1"/>
</dbReference>